<feature type="compositionally biased region" description="Basic and acidic residues" evidence="1">
    <location>
        <begin position="322"/>
        <end position="331"/>
    </location>
</feature>
<evidence type="ECO:0000256" key="1">
    <source>
        <dbReference type="SAM" id="MobiDB-lite"/>
    </source>
</evidence>
<feature type="compositionally biased region" description="Polar residues" evidence="1">
    <location>
        <begin position="296"/>
        <end position="309"/>
    </location>
</feature>
<name>A0A059F617_9MICR</name>
<reference evidence="4" key="1">
    <citation type="submission" date="2013-02" db="EMBL/GenBank/DDBJ databases">
        <authorList>
            <consortium name="The Broad Institute Genome Sequencing Platform"/>
            <person name="Cuomo C."/>
            <person name="Becnel J."/>
            <person name="Sanscrainte N."/>
            <person name="Walker B."/>
            <person name="Young S.K."/>
            <person name="Zeng Q."/>
            <person name="Gargeya S."/>
            <person name="Fitzgerald M."/>
            <person name="Haas B."/>
            <person name="Abouelleil A."/>
            <person name="Alvarado L."/>
            <person name="Arachchi H.M."/>
            <person name="Berlin A.M."/>
            <person name="Chapman S.B."/>
            <person name="Dewar J."/>
            <person name="Goldberg J."/>
            <person name="Griggs A."/>
            <person name="Gujja S."/>
            <person name="Hansen M."/>
            <person name="Howarth C."/>
            <person name="Imamovic A."/>
            <person name="Larimer J."/>
            <person name="McCowan C."/>
            <person name="Murphy C."/>
            <person name="Neiman D."/>
            <person name="Pearson M."/>
            <person name="Priest M."/>
            <person name="Roberts A."/>
            <person name="Saif S."/>
            <person name="Shea T."/>
            <person name="Sisk P."/>
            <person name="Sykes S."/>
            <person name="Wortman J."/>
            <person name="Nusbaum C."/>
            <person name="Birren B."/>
        </authorList>
    </citation>
    <scope>NUCLEOTIDE SEQUENCE [LARGE SCALE GENOMIC DNA]</scope>
    <source>
        <strain evidence="4">PRA339</strain>
    </source>
</reference>
<feature type="chain" id="PRO_5001571858" evidence="2">
    <location>
        <begin position="19"/>
        <end position="567"/>
    </location>
</feature>
<feature type="signal peptide" evidence="2">
    <location>
        <begin position="1"/>
        <end position="18"/>
    </location>
</feature>
<keyword evidence="2" id="KW-0732">Signal</keyword>
<protein>
    <submittedName>
        <fullName evidence="3">Uncharacterized protein</fullName>
    </submittedName>
</protein>
<gene>
    <name evidence="3" type="ORF">H312_00195</name>
</gene>
<accession>A0A059F617</accession>
<evidence type="ECO:0000313" key="3">
    <source>
        <dbReference type="EMBL" id="KCZ82537.1"/>
    </source>
</evidence>
<dbReference type="Proteomes" id="UP000030655">
    <property type="component" value="Unassembled WGS sequence"/>
</dbReference>
<feature type="compositionally biased region" description="Polar residues" evidence="1">
    <location>
        <begin position="228"/>
        <end position="239"/>
    </location>
</feature>
<dbReference type="VEuPathDB" id="MicrosporidiaDB:H312_00195"/>
<feature type="compositionally biased region" description="Low complexity" evidence="1">
    <location>
        <begin position="242"/>
        <end position="253"/>
    </location>
</feature>
<keyword evidence="4" id="KW-1185">Reference proteome</keyword>
<dbReference type="HOGENOM" id="CLU_485374_0_0_1"/>
<sequence length="567" mass="63768">MMFILFYMLSLWINLSYSANFHSNTTGDNIIQSRTDSIQELSQSTERKLESKNESRVDTKDKVTDDAKSTREEYNSGEFERNKETFSSKMSFSESFKGSSISKKGGNMMCIQSENINSKDEATESSNKEKQEKEKINISGNDFIQTPKIFKSELPELKEKSNGSPIKNIDVNQLQLKNTEPLKNITKYPNDPLNNLQNRFDPIKDKVNQDNFPTHQPNDFIPKGDLNNGLTQDVNNIPPLTQPNIKNNNPPQKTSGPFQLEPPVSKDQSTPKGYPDLNDSYFPEPSQQPVPHDNISETPNDNLNNSFKNPQDMPQEENESPNEPKDNDKENVPIPTENIPDLSKRDLQKDLNKMIDSLILKSKMKKYAIPEEYYRFNSMQNIKDNRFKRFLMARKHRMKKIKDFHKNKKVPVKNNIKFGMIASPVDSKNSLENLLKDKINKLNRRNNFSKNTCIGDDCPDDLTSGVVKRADSFFKYNKSNKSKDFEEAEMGKAIGDCEADGTCKGLESISETGKSLADYKAGRNGGMKGGGLGDNQGFGDCEAEGTCEGEGNGLGGGQGNCEADGTC</sequence>
<feature type="compositionally biased region" description="Basic and acidic residues" evidence="1">
    <location>
        <begin position="45"/>
        <end position="82"/>
    </location>
</feature>
<dbReference type="OrthoDB" id="10387470at2759"/>
<reference evidence="3 4" key="2">
    <citation type="submission" date="2014-03" db="EMBL/GenBank/DDBJ databases">
        <title>The Genome Sequence of Anncaliia algerae insect isolate PRA339.</title>
        <authorList>
            <consortium name="The Broad Institute Genome Sequencing Platform"/>
            <consortium name="The Broad Institute Genome Sequencing Center for Infectious Disease"/>
            <person name="Cuomo C."/>
            <person name="Becnel J."/>
            <person name="Sanscrainte N."/>
            <person name="Walker B."/>
            <person name="Young S.K."/>
            <person name="Zeng Q."/>
            <person name="Gargeya S."/>
            <person name="Fitzgerald M."/>
            <person name="Haas B."/>
            <person name="Abouelleil A."/>
            <person name="Alvarado L."/>
            <person name="Arachchi H.M."/>
            <person name="Berlin A.M."/>
            <person name="Chapman S.B."/>
            <person name="Dewar J."/>
            <person name="Goldberg J."/>
            <person name="Griggs A."/>
            <person name="Gujja S."/>
            <person name="Hansen M."/>
            <person name="Howarth C."/>
            <person name="Imamovic A."/>
            <person name="Larimer J."/>
            <person name="McCowan C."/>
            <person name="Murphy C."/>
            <person name="Neiman D."/>
            <person name="Pearson M."/>
            <person name="Priest M."/>
            <person name="Roberts A."/>
            <person name="Saif S."/>
            <person name="Shea T."/>
            <person name="Sisk P."/>
            <person name="Sykes S."/>
            <person name="Wortman J."/>
            <person name="Nusbaum C."/>
            <person name="Birren B."/>
        </authorList>
    </citation>
    <scope>NUCLEOTIDE SEQUENCE [LARGE SCALE GENOMIC DNA]</scope>
    <source>
        <strain evidence="3 4">PRA339</strain>
    </source>
</reference>
<feature type="region of interest" description="Disordered" evidence="1">
    <location>
        <begin position="183"/>
        <end position="345"/>
    </location>
</feature>
<dbReference type="EMBL" id="KK365130">
    <property type="protein sequence ID" value="KCZ82537.1"/>
    <property type="molecule type" value="Genomic_DNA"/>
</dbReference>
<feature type="region of interest" description="Disordered" evidence="1">
    <location>
        <begin position="41"/>
        <end position="82"/>
    </location>
</feature>
<organism evidence="3 4">
    <name type="scientific">Anncaliia algerae PRA339</name>
    <dbReference type="NCBI Taxonomy" id="1288291"/>
    <lineage>
        <taxon>Eukaryota</taxon>
        <taxon>Fungi</taxon>
        <taxon>Fungi incertae sedis</taxon>
        <taxon>Microsporidia</taxon>
        <taxon>Tubulinosematoidea</taxon>
        <taxon>Tubulinosematidae</taxon>
        <taxon>Anncaliia</taxon>
    </lineage>
</organism>
<evidence type="ECO:0000313" key="4">
    <source>
        <dbReference type="Proteomes" id="UP000030655"/>
    </source>
</evidence>
<proteinExistence type="predicted"/>
<feature type="compositionally biased region" description="Basic and acidic residues" evidence="1">
    <location>
        <begin position="117"/>
        <end position="136"/>
    </location>
</feature>
<evidence type="ECO:0000256" key="2">
    <source>
        <dbReference type="SAM" id="SignalP"/>
    </source>
</evidence>
<feature type="region of interest" description="Disordered" evidence="1">
    <location>
        <begin position="115"/>
        <end position="141"/>
    </location>
</feature>
<feature type="non-terminal residue" evidence="3">
    <location>
        <position position="567"/>
    </location>
</feature>
<dbReference type="AlphaFoldDB" id="A0A059F617"/>